<name>A0A154PCY7_DUFNO</name>
<dbReference type="AlphaFoldDB" id="A0A154PCY7"/>
<keyword evidence="2" id="KW-1185">Reference proteome</keyword>
<proteinExistence type="predicted"/>
<accession>A0A154PCY7</accession>
<protein>
    <submittedName>
        <fullName evidence="1">Uncharacterized protein</fullName>
    </submittedName>
</protein>
<evidence type="ECO:0000313" key="2">
    <source>
        <dbReference type="Proteomes" id="UP000076502"/>
    </source>
</evidence>
<dbReference type="Proteomes" id="UP000076502">
    <property type="component" value="Unassembled WGS sequence"/>
</dbReference>
<organism evidence="1 2">
    <name type="scientific">Dufourea novaeangliae</name>
    <name type="common">Sweat bee</name>
    <dbReference type="NCBI Taxonomy" id="178035"/>
    <lineage>
        <taxon>Eukaryota</taxon>
        <taxon>Metazoa</taxon>
        <taxon>Ecdysozoa</taxon>
        <taxon>Arthropoda</taxon>
        <taxon>Hexapoda</taxon>
        <taxon>Insecta</taxon>
        <taxon>Pterygota</taxon>
        <taxon>Neoptera</taxon>
        <taxon>Endopterygota</taxon>
        <taxon>Hymenoptera</taxon>
        <taxon>Apocrita</taxon>
        <taxon>Aculeata</taxon>
        <taxon>Apoidea</taxon>
        <taxon>Anthophila</taxon>
        <taxon>Halictidae</taxon>
        <taxon>Rophitinae</taxon>
        <taxon>Dufourea</taxon>
    </lineage>
</organism>
<sequence length="60" mass="6732">MLTNEGSDRPSIVSRSRLFRDAIEKFQACSATEYSNRLTGGRLAKWLAYNAGTSIEKFSE</sequence>
<reference evidence="1 2" key="1">
    <citation type="submission" date="2015-07" db="EMBL/GenBank/DDBJ databases">
        <title>The genome of Dufourea novaeangliae.</title>
        <authorList>
            <person name="Pan H."/>
            <person name="Kapheim K."/>
        </authorList>
    </citation>
    <scope>NUCLEOTIDE SEQUENCE [LARGE SCALE GENOMIC DNA]</scope>
    <source>
        <strain evidence="1">0120121106</strain>
        <tissue evidence="1">Whole body</tissue>
    </source>
</reference>
<dbReference type="EMBL" id="KQ434874">
    <property type="protein sequence ID" value="KZC09712.1"/>
    <property type="molecule type" value="Genomic_DNA"/>
</dbReference>
<evidence type="ECO:0000313" key="1">
    <source>
        <dbReference type="EMBL" id="KZC09712.1"/>
    </source>
</evidence>
<gene>
    <name evidence="1" type="ORF">WN55_00847</name>
</gene>